<evidence type="ECO:0000256" key="3">
    <source>
        <dbReference type="PROSITE-ProRule" id="PRU00221"/>
    </source>
</evidence>
<keyword evidence="1 3" id="KW-0853">WD repeat</keyword>
<reference evidence="5" key="1">
    <citation type="submission" date="2023-07" db="EMBL/GenBank/DDBJ databases">
        <title>A chromosome-level genome assembly of Lolium multiflorum.</title>
        <authorList>
            <person name="Chen Y."/>
            <person name="Copetti D."/>
            <person name="Kolliker R."/>
            <person name="Studer B."/>
        </authorList>
    </citation>
    <scope>NUCLEOTIDE SEQUENCE</scope>
    <source>
        <strain evidence="5">02402/16</strain>
        <tissue evidence="5">Leaf</tissue>
    </source>
</reference>
<dbReference type="InterPro" id="IPR036322">
    <property type="entry name" value="WD40_repeat_dom_sf"/>
</dbReference>
<dbReference type="InterPro" id="IPR001680">
    <property type="entry name" value="WD40_rpt"/>
</dbReference>
<comment type="caution">
    <text evidence="5">The sequence shown here is derived from an EMBL/GenBank/DDBJ whole genome shotgun (WGS) entry which is preliminary data.</text>
</comment>
<dbReference type="Pfam" id="PF00400">
    <property type="entry name" value="WD40"/>
    <property type="match status" value="4"/>
</dbReference>
<keyword evidence="6" id="KW-1185">Reference proteome</keyword>
<evidence type="ECO:0000256" key="2">
    <source>
        <dbReference type="ARBA" id="ARBA00022737"/>
    </source>
</evidence>
<dbReference type="PANTHER" id="PTHR22838:SF0">
    <property type="entry name" value="WD REPEAT-CONTAINING PROTEIN 26"/>
    <property type="match status" value="1"/>
</dbReference>
<protein>
    <submittedName>
        <fullName evidence="5">Uncharacterized protein</fullName>
    </submittedName>
</protein>
<gene>
    <name evidence="5" type="ORF">QYE76_033586</name>
</gene>
<dbReference type="CDD" id="cd00200">
    <property type="entry name" value="WD40"/>
    <property type="match status" value="1"/>
</dbReference>
<proteinExistence type="predicted"/>
<dbReference type="SUPFAM" id="SSF50978">
    <property type="entry name" value="WD40 repeat-like"/>
    <property type="match status" value="1"/>
</dbReference>
<accession>A0AAD8QZD8</accession>
<evidence type="ECO:0000256" key="1">
    <source>
        <dbReference type="ARBA" id="ARBA00022574"/>
    </source>
</evidence>
<dbReference type="EMBL" id="JAUUTY010000007">
    <property type="protein sequence ID" value="KAK1609913.1"/>
    <property type="molecule type" value="Genomic_DNA"/>
</dbReference>
<feature type="repeat" description="WD" evidence="3">
    <location>
        <begin position="51"/>
        <end position="92"/>
    </location>
</feature>
<dbReference type="PANTHER" id="PTHR22838">
    <property type="entry name" value="WD REPEAT PROTEIN 26-RELATED"/>
    <property type="match status" value="1"/>
</dbReference>
<evidence type="ECO:0000313" key="5">
    <source>
        <dbReference type="EMBL" id="KAK1609913.1"/>
    </source>
</evidence>
<dbReference type="Gene3D" id="2.130.10.10">
    <property type="entry name" value="YVTN repeat-like/Quinoprotein amine dehydrogenase"/>
    <property type="match status" value="1"/>
</dbReference>
<feature type="repeat" description="WD" evidence="3">
    <location>
        <begin position="6"/>
        <end position="47"/>
    </location>
</feature>
<keyword evidence="2" id="KW-0677">Repeat</keyword>
<dbReference type="PROSITE" id="PS50082">
    <property type="entry name" value="WD_REPEATS_2"/>
    <property type="match status" value="2"/>
</dbReference>
<dbReference type="SMART" id="SM00320">
    <property type="entry name" value="WD40"/>
    <property type="match status" value="6"/>
</dbReference>
<organism evidence="5 6">
    <name type="scientific">Lolium multiflorum</name>
    <name type="common">Italian ryegrass</name>
    <name type="synonym">Lolium perenne subsp. multiflorum</name>
    <dbReference type="NCBI Taxonomy" id="4521"/>
    <lineage>
        <taxon>Eukaryota</taxon>
        <taxon>Viridiplantae</taxon>
        <taxon>Streptophyta</taxon>
        <taxon>Embryophyta</taxon>
        <taxon>Tracheophyta</taxon>
        <taxon>Spermatophyta</taxon>
        <taxon>Magnoliopsida</taxon>
        <taxon>Liliopsida</taxon>
        <taxon>Poales</taxon>
        <taxon>Poaceae</taxon>
        <taxon>BOP clade</taxon>
        <taxon>Pooideae</taxon>
        <taxon>Poodae</taxon>
        <taxon>Poeae</taxon>
        <taxon>Poeae Chloroplast Group 2 (Poeae type)</taxon>
        <taxon>Loliodinae</taxon>
        <taxon>Loliinae</taxon>
        <taxon>Lolium</taxon>
    </lineage>
</organism>
<sequence length="565" mass="61048">MRAKILCAHSDEVWFLQFSNNGKYLASASTDKSAIIWKVDESGELLPKHVLTGHEKPVMMVAWSPDDCQLLTCGMEEAIRRWDVESGKCIHVYEKPSLGPMSCGWFPDGKQILCGLSDQSLCLWDLDGKQADCWKGLRISKTSDFAVAKDGKLIITTNSDCTILLLNRDTKQERLVEEDCTITSFSLSEDGDFLLVNLITEKIHLWNIRNDPILVKQYTGHKRSRFVIRSCFGGFEQSFIASGSEDSKVYIWHRASGDVIETLSGHSGAVNCHVDFTESKQPEKDKDRKRRKGEKQCLQEASLDSSFVFFARKVAGATSSCAAAMVLVDFPATTAMCSAFDTFVVVAKSSAGTNTIAMAFAGMEVAAMALVVVVEAQPLPAWILTGPAALNLYADEEVEPADDAIDVDDPALAAPPPPLPCPVHGWVCPRLAQQGIHVEEEAKPVVPEAASLDLPSPTPAHEPAPSSVEPATPSAGLAPMAVRDAVLDNDAGGSAAAAQPPQRCPRFIVPRAVLQASRAGRRPGEWSPARLDLSNGHSNSVAPGTQLPGGSSDEDEGGWGINRRR</sequence>
<dbReference type="AlphaFoldDB" id="A0AAD8QZD8"/>
<evidence type="ECO:0000313" key="6">
    <source>
        <dbReference type="Proteomes" id="UP001231189"/>
    </source>
</evidence>
<dbReference type="InterPro" id="IPR015943">
    <property type="entry name" value="WD40/YVTN_repeat-like_dom_sf"/>
</dbReference>
<evidence type="ECO:0000256" key="4">
    <source>
        <dbReference type="SAM" id="MobiDB-lite"/>
    </source>
</evidence>
<feature type="region of interest" description="Disordered" evidence="4">
    <location>
        <begin position="517"/>
        <end position="565"/>
    </location>
</feature>
<name>A0AAD8QZD8_LOLMU</name>
<dbReference type="Proteomes" id="UP001231189">
    <property type="component" value="Unassembled WGS sequence"/>
</dbReference>
<dbReference type="PROSITE" id="PS50294">
    <property type="entry name" value="WD_REPEATS_REGION"/>
    <property type="match status" value="2"/>
</dbReference>
<dbReference type="InterPro" id="IPR051350">
    <property type="entry name" value="WD_repeat-ST_regulator"/>
</dbReference>
<feature type="region of interest" description="Disordered" evidence="4">
    <location>
        <begin position="450"/>
        <end position="475"/>
    </location>
</feature>